<protein>
    <submittedName>
        <fullName evidence="1">Uncharacterized protein</fullName>
    </submittedName>
</protein>
<accession>A0AA94HN68</accession>
<evidence type="ECO:0000313" key="2">
    <source>
        <dbReference type="Proteomes" id="UP000198506"/>
    </source>
</evidence>
<evidence type="ECO:0000313" key="1">
    <source>
        <dbReference type="EMBL" id="SFS14718.1"/>
    </source>
</evidence>
<dbReference type="AlphaFoldDB" id="A0AA94HN68"/>
<organism evidence="1 2">
    <name type="scientific">Agrococcus baldri</name>
    <dbReference type="NCBI Taxonomy" id="153730"/>
    <lineage>
        <taxon>Bacteria</taxon>
        <taxon>Bacillati</taxon>
        <taxon>Actinomycetota</taxon>
        <taxon>Actinomycetes</taxon>
        <taxon>Micrococcales</taxon>
        <taxon>Microbacteriaceae</taxon>
        <taxon>Agrococcus</taxon>
    </lineage>
</organism>
<dbReference type="EMBL" id="FOZN01000003">
    <property type="protein sequence ID" value="SFS14718.1"/>
    <property type="molecule type" value="Genomic_DNA"/>
</dbReference>
<sequence length="119" mass="12790">MSPSRVHVGDVYIDVDGVDPGRTVLVEATAMIGAPKAAQQKKLAADVLKLGWASRTLGDVRCVIVTWSPEVQAFLSRPRAWLTAARLEAGVELILAEPDDTAFVAVSAARLAQDRYAME</sequence>
<gene>
    <name evidence="1" type="ORF">SAMN04487783_1896</name>
</gene>
<name>A0AA94HN68_9MICO</name>
<dbReference type="Proteomes" id="UP000198506">
    <property type="component" value="Unassembled WGS sequence"/>
</dbReference>
<proteinExistence type="predicted"/>
<reference evidence="1 2" key="1">
    <citation type="submission" date="2016-10" db="EMBL/GenBank/DDBJ databases">
        <authorList>
            <person name="Varghese N."/>
            <person name="Submissions S."/>
        </authorList>
    </citation>
    <scope>NUCLEOTIDE SEQUENCE [LARGE SCALE GENOMIC DNA]</scope>
    <source>
        <strain evidence="1 2">IAM 15147</strain>
    </source>
</reference>
<keyword evidence="2" id="KW-1185">Reference proteome</keyword>
<comment type="caution">
    <text evidence="1">The sequence shown here is derived from an EMBL/GenBank/DDBJ whole genome shotgun (WGS) entry which is preliminary data.</text>
</comment>